<keyword evidence="3" id="KW-0436">Ligase</keyword>
<dbReference type="SUPFAM" id="SSF47336">
    <property type="entry name" value="ACP-like"/>
    <property type="match status" value="1"/>
</dbReference>
<dbReference type="InterPro" id="IPR036736">
    <property type="entry name" value="ACP-like_sf"/>
</dbReference>
<feature type="non-terminal residue" evidence="6">
    <location>
        <position position="1"/>
    </location>
</feature>
<dbReference type="GO" id="GO:0016874">
    <property type="term" value="F:ligase activity"/>
    <property type="evidence" value="ECO:0007669"/>
    <property type="project" value="UniProtKB-KW"/>
</dbReference>
<dbReference type="GO" id="GO:0031177">
    <property type="term" value="F:phosphopantetheine binding"/>
    <property type="evidence" value="ECO:0007669"/>
    <property type="project" value="InterPro"/>
</dbReference>
<dbReference type="SUPFAM" id="SSF56801">
    <property type="entry name" value="Acetyl-CoA synthetase-like"/>
    <property type="match status" value="1"/>
</dbReference>
<dbReference type="NCBIfam" id="TIGR01733">
    <property type="entry name" value="AA-adenyl-dom"/>
    <property type="match status" value="1"/>
</dbReference>
<gene>
    <name evidence="6" type="ORF">BGZ80_001267</name>
</gene>
<dbReference type="FunFam" id="1.10.1200.10:FF:000016">
    <property type="entry name" value="Non-ribosomal peptide synthase"/>
    <property type="match status" value="1"/>
</dbReference>
<organism evidence="6 7">
    <name type="scientific">Entomortierella chlamydospora</name>
    <dbReference type="NCBI Taxonomy" id="101097"/>
    <lineage>
        <taxon>Eukaryota</taxon>
        <taxon>Fungi</taxon>
        <taxon>Fungi incertae sedis</taxon>
        <taxon>Mucoromycota</taxon>
        <taxon>Mortierellomycotina</taxon>
        <taxon>Mortierellomycetes</taxon>
        <taxon>Mortierellales</taxon>
        <taxon>Mortierellaceae</taxon>
        <taxon>Entomortierella</taxon>
    </lineage>
</organism>
<dbReference type="InterPro" id="IPR001242">
    <property type="entry name" value="Condensation_dom"/>
</dbReference>
<dbReference type="SUPFAM" id="SSF52777">
    <property type="entry name" value="CoA-dependent acyltransferases"/>
    <property type="match status" value="1"/>
</dbReference>
<dbReference type="AlphaFoldDB" id="A0A9P6MR08"/>
<dbReference type="EMBL" id="JAAAID010001287">
    <property type="protein sequence ID" value="KAG0010674.1"/>
    <property type="molecule type" value="Genomic_DNA"/>
</dbReference>
<dbReference type="Gene3D" id="2.30.38.10">
    <property type="entry name" value="Luciferase, Domain 3"/>
    <property type="match status" value="1"/>
</dbReference>
<dbReference type="SUPFAM" id="SSF53474">
    <property type="entry name" value="alpha/beta-Hydrolases"/>
    <property type="match status" value="1"/>
</dbReference>
<keyword evidence="7" id="KW-1185">Reference proteome</keyword>
<keyword evidence="2" id="KW-0597">Phosphoprotein</keyword>
<dbReference type="InterPro" id="IPR025110">
    <property type="entry name" value="AMP-bd_C"/>
</dbReference>
<name>A0A9P6MR08_9FUNG</name>
<dbReference type="InterPro" id="IPR029058">
    <property type="entry name" value="AB_hydrolase_fold"/>
</dbReference>
<dbReference type="FunFam" id="3.40.50.980:FF:000001">
    <property type="entry name" value="Non-ribosomal peptide synthetase"/>
    <property type="match status" value="1"/>
</dbReference>
<dbReference type="InterPro" id="IPR001031">
    <property type="entry name" value="Thioesterase"/>
</dbReference>
<dbReference type="Gene3D" id="3.30.300.30">
    <property type="match status" value="1"/>
</dbReference>
<dbReference type="InterPro" id="IPR010071">
    <property type="entry name" value="AA_adenyl_dom"/>
</dbReference>
<dbReference type="InterPro" id="IPR023213">
    <property type="entry name" value="CAT-like_dom_sf"/>
</dbReference>
<dbReference type="Gene3D" id="3.30.559.10">
    <property type="entry name" value="Chloramphenicol acetyltransferase-like domain"/>
    <property type="match status" value="1"/>
</dbReference>
<dbReference type="InterPro" id="IPR045851">
    <property type="entry name" value="AMP-bd_C_sf"/>
</dbReference>
<dbReference type="PROSITE" id="PS00012">
    <property type="entry name" value="PHOSPHOPANTETHEINE"/>
    <property type="match status" value="1"/>
</dbReference>
<dbReference type="GO" id="GO:0043041">
    <property type="term" value="P:amino acid activation for nonribosomal peptide biosynthetic process"/>
    <property type="evidence" value="ECO:0007669"/>
    <property type="project" value="TreeGrafter"/>
</dbReference>
<dbReference type="Pfam" id="PF13193">
    <property type="entry name" value="AMP-binding_C"/>
    <property type="match status" value="1"/>
</dbReference>
<comment type="caution">
    <text evidence="6">The sequence shown here is derived from an EMBL/GenBank/DDBJ whole genome shotgun (WGS) entry which is preliminary data.</text>
</comment>
<dbReference type="PROSITE" id="PS00455">
    <property type="entry name" value="AMP_BINDING"/>
    <property type="match status" value="1"/>
</dbReference>
<dbReference type="FunFam" id="2.30.38.10:FF:000001">
    <property type="entry name" value="Non-ribosomal peptide synthetase PvdI"/>
    <property type="match status" value="1"/>
</dbReference>
<dbReference type="PANTHER" id="PTHR45527:SF1">
    <property type="entry name" value="FATTY ACID SYNTHASE"/>
    <property type="match status" value="1"/>
</dbReference>
<dbReference type="InterPro" id="IPR000873">
    <property type="entry name" value="AMP-dep_synth/lig_dom"/>
</dbReference>
<dbReference type="GO" id="GO:0005737">
    <property type="term" value="C:cytoplasm"/>
    <property type="evidence" value="ECO:0007669"/>
    <property type="project" value="TreeGrafter"/>
</dbReference>
<dbReference type="InterPro" id="IPR020845">
    <property type="entry name" value="AMP-binding_CS"/>
</dbReference>
<dbReference type="InterPro" id="IPR020806">
    <property type="entry name" value="PKS_PP-bd"/>
</dbReference>
<evidence type="ECO:0000313" key="6">
    <source>
        <dbReference type="EMBL" id="KAG0010674.1"/>
    </source>
</evidence>
<dbReference type="InterPro" id="IPR006162">
    <property type="entry name" value="Ppantetheine_attach_site"/>
</dbReference>
<dbReference type="FunFam" id="3.40.50.12780:FF:000012">
    <property type="entry name" value="Non-ribosomal peptide synthetase"/>
    <property type="match status" value="1"/>
</dbReference>
<evidence type="ECO:0000256" key="4">
    <source>
        <dbReference type="ARBA" id="ARBA00029454"/>
    </source>
</evidence>
<dbReference type="FunFam" id="3.30.300.30:FF:000010">
    <property type="entry name" value="Enterobactin synthetase component F"/>
    <property type="match status" value="1"/>
</dbReference>
<comment type="similarity">
    <text evidence="4">Belongs to the NRP synthetase family.</text>
</comment>
<keyword evidence="1" id="KW-0596">Phosphopantetheine</keyword>
<dbReference type="Proteomes" id="UP000703661">
    <property type="component" value="Unassembled WGS sequence"/>
</dbReference>
<dbReference type="Pfam" id="PF00501">
    <property type="entry name" value="AMP-binding"/>
    <property type="match status" value="1"/>
</dbReference>
<dbReference type="Gene3D" id="3.40.50.1820">
    <property type="entry name" value="alpha/beta hydrolase"/>
    <property type="match status" value="1"/>
</dbReference>
<dbReference type="Gene3D" id="3.30.559.30">
    <property type="entry name" value="Nonribosomal peptide synthetase, condensation domain"/>
    <property type="match status" value="1"/>
</dbReference>
<sequence>EEIEAILDGHPESLPAPQPYRNLIAQVRLGASVEEHEGFFRKMLQDIETPSLLYGLSEVFNEVSDYTESHRMLPQDLNDRLRGHAKRLGVSLAALCHLAWAQVIAATSGQEQVVFGTVLFGRMQGGSGSDRAMGLYINCLPIRVDVEGASVLATVRRVQTELAALLEHEHASLAAIQRCSSVPSGMPLFNAILNYRHNVSVEFTGMESVAEVIEAQERATYPFVMAIEDFGSSLGLTAQAVRSYNPSTISGYMQQALENLAEALEHAPETPAQSIGILPAKERDLVIHDSNKTAVPYTDDRCIHQLFEDQVNRNPQSVAIVYGDRSMTYRTLNNYAAHLAHKLAKSGVSPRDNVAILLNRSFELVIAQLAILQMGAVYVPVDIKAPADRIAYVISDCGARLLITDENTDVPVQIQTSILRFSANEKSPEDEQAYVMYTSGSTGNPKGVMVPHRGVANLVINNGYTDIGSNDRVAFGANPAFDASTFEIWAPLLNGGCLVVLDSDTVINPHLLAEALDLYHINTLWLTTSLFNQYVHIIAPALRKLKYLLCGGEQGSHDAFSVLLESAGPNHLINGYGPTEATTFATTYEMSKYDQFERLPIGRPIANTRVYVLDKHRRPVPTGVIGELYIGGAGVANGYLNRPDLTAERFLPDPFSNMPDARMFKSGDLVRYLSDGNLVFMGRNDDQVKIRGFRVELGEIETRLLEHDDVKGAVVVTIGDGSEKRLVAYVIADAQEQLVHTLREYIAMRLPEYMIPSAFVCLDAFPLTRNGKIDHRALPKPDSISFVTQDYVAPQGSTEVAVAALWSELLKIDTIGRHDNFFTLGGHSLLAVRMVGTIKSRLGIDVTMQTFFASPTVAKLAKDLLQGVTSQEDDYGVLLPLMTQGSRPPLFCIHPGMGLSWGYRGLAKHLHPDQPLYGLQARGLDGLEPMAASIDGMTLDYIEHIRKIQPNGPYHLLGWSFGGTVAQNMTVELERQGERLRDMDSMDKGLVLQEKTKPIIINNINMAKRFTPSLWSGDILFFKATIPQDENMPLIDVTRRADNTSGKIEVYNVECKHLEMDRPENIELIGGVIATKMEELMG</sequence>
<dbReference type="CDD" id="cd12117">
    <property type="entry name" value="A_NRPS_Srf_like"/>
    <property type="match status" value="1"/>
</dbReference>
<dbReference type="Pfam" id="PF00975">
    <property type="entry name" value="Thioesterase"/>
    <property type="match status" value="1"/>
</dbReference>
<dbReference type="GO" id="GO:0044550">
    <property type="term" value="P:secondary metabolite biosynthetic process"/>
    <property type="evidence" value="ECO:0007669"/>
    <property type="project" value="TreeGrafter"/>
</dbReference>
<dbReference type="GO" id="GO:0072330">
    <property type="term" value="P:monocarboxylic acid biosynthetic process"/>
    <property type="evidence" value="ECO:0007669"/>
    <property type="project" value="UniProtKB-ARBA"/>
</dbReference>
<evidence type="ECO:0000259" key="5">
    <source>
        <dbReference type="PROSITE" id="PS50075"/>
    </source>
</evidence>
<dbReference type="Pfam" id="PF00550">
    <property type="entry name" value="PP-binding"/>
    <property type="match status" value="1"/>
</dbReference>
<evidence type="ECO:0000256" key="2">
    <source>
        <dbReference type="ARBA" id="ARBA00022553"/>
    </source>
</evidence>
<dbReference type="SMART" id="SM00823">
    <property type="entry name" value="PKS_PP"/>
    <property type="match status" value="1"/>
</dbReference>
<feature type="domain" description="Carrier" evidence="5">
    <location>
        <begin position="793"/>
        <end position="868"/>
    </location>
</feature>
<dbReference type="PROSITE" id="PS50075">
    <property type="entry name" value="CARRIER"/>
    <property type="match status" value="1"/>
</dbReference>
<proteinExistence type="inferred from homology"/>
<evidence type="ECO:0000256" key="1">
    <source>
        <dbReference type="ARBA" id="ARBA00022450"/>
    </source>
</evidence>
<protein>
    <recommendedName>
        <fullName evidence="5">Carrier domain-containing protein</fullName>
    </recommendedName>
</protein>
<evidence type="ECO:0000256" key="3">
    <source>
        <dbReference type="ARBA" id="ARBA00022598"/>
    </source>
</evidence>
<dbReference type="InterPro" id="IPR009081">
    <property type="entry name" value="PP-bd_ACP"/>
</dbReference>
<dbReference type="PANTHER" id="PTHR45527">
    <property type="entry name" value="NONRIBOSOMAL PEPTIDE SYNTHETASE"/>
    <property type="match status" value="1"/>
</dbReference>
<dbReference type="Gene3D" id="3.40.50.980">
    <property type="match status" value="2"/>
</dbReference>
<reference evidence="6" key="1">
    <citation type="journal article" date="2020" name="Fungal Divers.">
        <title>Resolving the Mortierellaceae phylogeny through synthesis of multi-gene phylogenetics and phylogenomics.</title>
        <authorList>
            <person name="Vandepol N."/>
            <person name="Liber J."/>
            <person name="Desiro A."/>
            <person name="Na H."/>
            <person name="Kennedy M."/>
            <person name="Barry K."/>
            <person name="Grigoriev I.V."/>
            <person name="Miller A.N."/>
            <person name="O'Donnell K."/>
            <person name="Stajich J.E."/>
            <person name="Bonito G."/>
        </authorList>
    </citation>
    <scope>NUCLEOTIDE SEQUENCE</scope>
    <source>
        <strain evidence="6">NRRL 2769</strain>
    </source>
</reference>
<accession>A0A9P6MR08</accession>
<dbReference type="Pfam" id="PF00668">
    <property type="entry name" value="Condensation"/>
    <property type="match status" value="1"/>
</dbReference>
<evidence type="ECO:0000313" key="7">
    <source>
        <dbReference type="Proteomes" id="UP000703661"/>
    </source>
</evidence>